<name>A0A212FJD4_DANPL</name>
<dbReference type="InParanoid" id="A0A212FJD4"/>
<dbReference type="EMBL" id="AGBW02008279">
    <property type="protein sequence ID" value="OWR53842.1"/>
    <property type="molecule type" value="Genomic_DNA"/>
</dbReference>
<dbReference type="KEGG" id="dpl:KGM_200656"/>
<dbReference type="Gene3D" id="3.30.40.10">
    <property type="entry name" value="Zinc/RING finger domain, C3HC4 (zinc finger)"/>
    <property type="match status" value="1"/>
</dbReference>
<comment type="caution">
    <text evidence="1">The sequence shown here is derived from an EMBL/GenBank/DDBJ whole genome shotgun (WGS) entry which is preliminary data.</text>
</comment>
<dbReference type="Proteomes" id="UP000007151">
    <property type="component" value="Unassembled WGS sequence"/>
</dbReference>
<proteinExistence type="predicted"/>
<evidence type="ECO:0000313" key="1">
    <source>
        <dbReference type="EMBL" id="OWR53842.1"/>
    </source>
</evidence>
<keyword evidence="2" id="KW-1185">Reference proteome</keyword>
<accession>A0A212FJD4</accession>
<dbReference type="InterPro" id="IPR011011">
    <property type="entry name" value="Znf_FYVE_PHD"/>
</dbReference>
<dbReference type="InterPro" id="IPR013083">
    <property type="entry name" value="Znf_RING/FYVE/PHD"/>
</dbReference>
<reference evidence="1 2" key="1">
    <citation type="journal article" date="2011" name="Cell">
        <title>The monarch butterfly genome yields insights into long-distance migration.</title>
        <authorList>
            <person name="Zhan S."/>
            <person name="Merlin C."/>
            <person name="Boore J.L."/>
            <person name="Reppert S.M."/>
        </authorList>
    </citation>
    <scope>NUCLEOTIDE SEQUENCE [LARGE SCALE GENOMIC DNA]</scope>
    <source>
        <strain evidence="1">F-2</strain>
    </source>
</reference>
<evidence type="ECO:0000313" key="2">
    <source>
        <dbReference type="Proteomes" id="UP000007151"/>
    </source>
</evidence>
<gene>
    <name evidence="1" type="ORF">KGM_200656</name>
</gene>
<dbReference type="AlphaFoldDB" id="A0A212FJD4"/>
<sequence>MDNKRKKGVCKKILQSSEESDDDDYSCLIFCEGYAESLPGENWIQCQACRKWAHTNCVPGAGLTFVCVNCNSDNDD</sequence>
<organism evidence="1 2">
    <name type="scientific">Danaus plexippus plexippus</name>
    <dbReference type="NCBI Taxonomy" id="278856"/>
    <lineage>
        <taxon>Eukaryota</taxon>
        <taxon>Metazoa</taxon>
        <taxon>Ecdysozoa</taxon>
        <taxon>Arthropoda</taxon>
        <taxon>Hexapoda</taxon>
        <taxon>Insecta</taxon>
        <taxon>Pterygota</taxon>
        <taxon>Neoptera</taxon>
        <taxon>Endopterygota</taxon>
        <taxon>Lepidoptera</taxon>
        <taxon>Glossata</taxon>
        <taxon>Ditrysia</taxon>
        <taxon>Papilionoidea</taxon>
        <taxon>Nymphalidae</taxon>
        <taxon>Danainae</taxon>
        <taxon>Danaini</taxon>
        <taxon>Danaina</taxon>
        <taxon>Danaus</taxon>
        <taxon>Danaus</taxon>
    </lineage>
</organism>
<dbReference type="SUPFAM" id="SSF57903">
    <property type="entry name" value="FYVE/PHD zinc finger"/>
    <property type="match status" value="1"/>
</dbReference>
<protein>
    <submittedName>
        <fullName evidence="1">Jerky protein</fullName>
    </submittedName>
</protein>